<organism evidence="1 2">
    <name type="scientific">Stigmatella aurantiaca (strain DW4/3-1)</name>
    <dbReference type="NCBI Taxonomy" id="378806"/>
    <lineage>
        <taxon>Bacteria</taxon>
        <taxon>Pseudomonadati</taxon>
        <taxon>Myxococcota</taxon>
        <taxon>Myxococcia</taxon>
        <taxon>Myxococcales</taxon>
        <taxon>Cystobacterineae</taxon>
        <taxon>Archangiaceae</taxon>
        <taxon>Stigmatella</taxon>
    </lineage>
</organism>
<proteinExistence type="predicted"/>
<comment type="caution">
    <text evidence="1">The sequence shown here is derived from an EMBL/GenBank/DDBJ whole genome shotgun (WGS) entry which is preliminary data.</text>
</comment>
<dbReference type="Proteomes" id="UP000032702">
    <property type="component" value="Unassembled WGS sequence"/>
</dbReference>
<dbReference type="AlphaFoldDB" id="Q08ME6"/>
<evidence type="ECO:0000313" key="1">
    <source>
        <dbReference type="EMBL" id="EAU61659.1"/>
    </source>
</evidence>
<accession>Q08ME6</accession>
<name>Q08ME6_STIAD</name>
<dbReference type="EMBL" id="AAMD01000374">
    <property type="protein sequence ID" value="EAU61659.1"/>
    <property type="molecule type" value="Genomic_DNA"/>
</dbReference>
<evidence type="ECO:0000313" key="2">
    <source>
        <dbReference type="Proteomes" id="UP000032702"/>
    </source>
</evidence>
<sequence length="20" mass="2246">MWRLIATTSARARGLEQGMP</sequence>
<feature type="non-terminal residue" evidence="1">
    <location>
        <position position="20"/>
    </location>
</feature>
<gene>
    <name evidence="1" type="ORF">STIAU_0156</name>
</gene>
<reference evidence="1 2" key="1">
    <citation type="submission" date="2006-04" db="EMBL/GenBank/DDBJ databases">
        <authorList>
            <person name="Nierman W.C."/>
        </authorList>
    </citation>
    <scope>NUCLEOTIDE SEQUENCE [LARGE SCALE GENOMIC DNA]</scope>
    <source>
        <strain evidence="1 2">DW4/3-1</strain>
    </source>
</reference>
<protein>
    <submittedName>
        <fullName evidence="1">Uncharacterized protein</fullName>
    </submittedName>
</protein>